<organism evidence="1 2">
    <name type="scientific">Rhizocola hellebori</name>
    <dbReference type="NCBI Taxonomy" id="1392758"/>
    <lineage>
        <taxon>Bacteria</taxon>
        <taxon>Bacillati</taxon>
        <taxon>Actinomycetota</taxon>
        <taxon>Actinomycetes</taxon>
        <taxon>Micromonosporales</taxon>
        <taxon>Micromonosporaceae</taxon>
        <taxon>Rhizocola</taxon>
    </lineage>
</organism>
<protein>
    <recommendedName>
        <fullName evidence="3">Class I SAM-dependent methyltransferase</fullName>
    </recommendedName>
</protein>
<keyword evidence="2" id="KW-1185">Reference proteome</keyword>
<dbReference type="RefSeq" id="WP_203914935.1">
    <property type="nucleotide sequence ID" value="NZ_BONY01000123.1"/>
</dbReference>
<sequence length="240" mass="26583">MTTGKVDILDIALADNDSHQPLIVERYDGHRSITDLAWWRRTPSAEPPADAFLTNWVSPHETAVDVGCATGRGLELLQARRANAFGIDTNPTAVDLAIHHGQRAFIANARTWALQTPVDVVLALGGGAGICGRLEDLREWLGHLTTWLKPGGRLIVTSVDWRQHGRHRAWVEAAKARGDYPGNVTLRLHYGEHIGEWFPWLWADPASLIESAATVRLLPRRTAVWGAKFGIELLHEGRNP</sequence>
<dbReference type="Gene3D" id="3.40.50.150">
    <property type="entry name" value="Vaccinia Virus protein VP39"/>
    <property type="match status" value="1"/>
</dbReference>
<dbReference type="InterPro" id="IPR029063">
    <property type="entry name" value="SAM-dependent_MTases_sf"/>
</dbReference>
<evidence type="ECO:0000313" key="2">
    <source>
        <dbReference type="Proteomes" id="UP000612899"/>
    </source>
</evidence>
<dbReference type="EMBL" id="BONY01000123">
    <property type="protein sequence ID" value="GIH11216.1"/>
    <property type="molecule type" value="Genomic_DNA"/>
</dbReference>
<proteinExistence type="predicted"/>
<dbReference type="SUPFAM" id="SSF53335">
    <property type="entry name" value="S-adenosyl-L-methionine-dependent methyltransferases"/>
    <property type="match status" value="1"/>
</dbReference>
<dbReference type="Pfam" id="PF13489">
    <property type="entry name" value="Methyltransf_23"/>
    <property type="match status" value="1"/>
</dbReference>
<dbReference type="Proteomes" id="UP000612899">
    <property type="component" value="Unassembled WGS sequence"/>
</dbReference>
<accession>A0A8J3VMH4</accession>
<comment type="caution">
    <text evidence="1">The sequence shown here is derived from an EMBL/GenBank/DDBJ whole genome shotgun (WGS) entry which is preliminary data.</text>
</comment>
<dbReference type="AlphaFoldDB" id="A0A8J3VMH4"/>
<evidence type="ECO:0008006" key="3">
    <source>
        <dbReference type="Google" id="ProtNLM"/>
    </source>
</evidence>
<name>A0A8J3VMH4_9ACTN</name>
<gene>
    <name evidence="1" type="ORF">Rhe02_92830</name>
</gene>
<evidence type="ECO:0000313" key="1">
    <source>
        <dbReference type="EMBL" id="GIH11216.1"/>
    </source>
</evidence>
<reference evidence="1" key="1">
    <citation type="submission" date="2021-01" db="EMBL/GenBank/DDBJ databases">
        <title>Whole genome shotgun sequence of Rhizocola hellebori NBRC 109834.</title>
        <authorList>
            <person name="Komaki H."/>
            <person name="Tamura T."/>
        </authorList>
    </citation>
    <scope>NUCLEOTIDE SEQUENCE</scope>
    <source>
        <strain evidence="1">NBRC 109834</strain>
    </source>
</reference>
<dbReference type="CDD" id="cd02440">
    <property type="entry name" value="AdoMet_MTases"/>
    <property type="match status" value="1"/>
</dbReference>